<gene>
    <name evidence="1" type="ORF">I8J29_05795</name>
</gene>
<organism evidence="1 2">
    <name type="scientific">Paenibacillus artemisiicola</name>
    <dbReference type="NCBI Taxonomy" id="1172618"/>
    <lineage>
        <taxon>Bacteria</taxon>
        <taxon>Bacillati</taxon>
        <taxon>Bacillota</taxon>
        <taxon>Bacilli</taxon>
        <taxon>Bacillales</taxon>
        <taxon>Paenibacillaceae</taxon>
        <taxon>Paenibacillus</taxon>
    </lineage>
</organism>
<dbReference type="EMBL" id="JAGGDJ010000002">
    <property type="protein sequence ID" value="MBO7743700.1"/>
    <property type="molecule type" value="Genomic_DNA"/>
</dbReference>
<dbReference type="RefSeq" id="WP_208846703.1">
    <property type="nucleotide sequence ID" value="NZ_JAGGDJ010000002.1"/>
</dbReference>
<reference evidence="1 2" key="1">
    <citation type="submission" date="2021-03" db="EMBL/GenBank/DDBJ databases">
        <title>Paenibacillus artemisicola MWE-103 whole genome sequence.</title>
        <authorList>
            <person name="Ham Y.J."/>
        </authorList>
    </citation>
    <scope>NUCLEOTIDE SEQUENCE [LARGE SCALE GENOMIC DNA]</scope>
    <source>
        <strain evidence="1 2">MWE-103</strain>
    </source>
</reference>
<sequence length="166" mass="18097">MSAILHAHTYRLQYREGEGILLEDRSSGQRWLWPEATLGAVNVTPVTVPAASFFVNHHCGKDQVELAAQEEWAVQSVLTDQQALHVELAGPGGRIVQVWELDAIGLRVRTDVIAWDYGNAETRLVSPGIVRAASGESPAVVPIYQGIVHHKGEYAALIAPGSHGRY</sequence>
<evidence type="ECO:0000313" key="2">
    <source>
        <dbReference type="Proteomes" id="UP000670947"/>
    </source>
</evidence>
<protein>
    <submittedName>
        <fullName evidence="1">Uncharacterized protein</fullName>
    </submittedName>
</protein>
<keyword evidence="2" id="KW-1185">Reference proteome</keyword>
<name>A0ABS3W5W0_9BACL</name>
<accession>A0ABS3W5W0</accession>
<dbReference type="Proteomes" id="UP000670947">
    <property type="component" value="Unassembled WGS sequence"/>
</dbReference>
<evidence type="ECO:0000313" key="1">
    <source>
        <dbReference type="EMBL" id="MBO7743700.1"/>
    </source>
</evidence>
<proteinExistence type="predicted"/>
<comment type="caution">
    <text evidence="1">The sequence shown here is derived from an EMBL/GenBank/DDBJ whole genome shotgun (WGS) entry which is preliminary data.</text>
</comment>